<dbReference type="Proteomes" id="UP001055072">
    <property type="component" value="Unassembled WGS sequence"/>
</dbReference>
<dbReference type="EMBL" id="MU274901">
    <property type="protein sequence ID" value="KAI0093804.1"/>
    <property type="molecule type" value="Genomic_DNA"/>
</dbReference>
<evidence type="ECO:0000313" key="2">
    <source>
        <dbReference type="Proteomes" id="UP001055072"/>
    </source>
</evidence>
<sequence>MATSQQPAQPLPYGVVGRPTTVKTNFFTIRSLPRKTFYHYDVVIMRLDYRRLDPNGQPQRKEVKLQRRYMDIINRLHDQHEREFTPRPSYDGVKNMFSSVRHQNKTYTVEMTKDPKVGMYEVRIALVNEIHPHLYQKLIQPGSHNIETIEPRKDRSDPSAAIPPLNTDIASVMLLQVLVLQAPHIQHKFSLHSRAFYIEKNPIALSGGLQALKGFFQSVRPFLGKFLINVDTTTAAFYKPGPLLDLAVAHLRVRDLRELSRACQDRVKLATLRMFLRNLKVMIVPDSMKISENTSISGSCRVVEIRDIKPKAGYITFDGPHGVTTIKDYWQQTSNGGLQYPDAFGISSGRDAIFPAEKCYVLPGQRFSRKLSPEDMRTFLKYSMWKPPAKIQAIEGAVDGPVLNYKSSSWMRDANLDVDPRALQIQGRTIPPPQIGYNKSNLNVTDGKWNIMGKRFFISREIQALAILDFDSRGGPSASLRAFVDKLFENMRILGIAVPREFHYQAGNQQMPQDSLSEAAQAATRHLPLVNGHPVRPDIVIVILPNEAGPIRHTIKYYGDVVHGLATQCVRGGKYDIIRDPQRAARSDWNSLDQYCNNVALKINTKLGGTNSIFLSQPVEKCLHHAMVVGCDISHPAPGVKNRPSIASLVASIDPTCTKYGAHVRCQDPRLEVIEDLGGMLLEAIESYRKRAANVPERIIIYRDGVSEGEYARVLANEMKQVEHALYAIHPRPPYKPSIVFIIVGKRHHVRFFPVDPSSGDRNGNCKPGLVIDKDIVHSRFPSFYLLSHAGILGTSRPSHYIVLNNEPNWDLDQLQAVSYALCHAYAPSTRSVSIPAPVYCKSLASTGNKFYSVFLRLSILRCRQIVHSCRRPIRT</sequence>
<name>A0ACB8UIC2_9APHY</name>
<proteinExistence type="predicted"/>
<evidence type="ECO:0000313" key="1">
    <source>
        <dbReference type="EMBL" id="KAI0093804.1"/>
    </source>
</evidence>
<accession>A0ACB8UIC2</accession>
<reference evidence="1" key="1">
    <citation type="journal article" date="2021" name="Environ. Microbiol.">
        <title>Gene family expansions and transcriptome signatures uncover fungal adaptations to wood decay.</title>
        <authorList>
            <person name="Hage H."/>
            <person name="Miyauchi S."/>
            <person name="Viragh M."/>
            <person name="Drula E."/>
            <person name="Min B."/>
            <person name="Chaduli D."/>
            <person name="Navarro D."/>
            <person name="Favel A."/>
            <person name="Norest M."/>
            <person name="Lesage-Meessen L."/>
            <person name="Balint B."/>
            <person name="Merenyi Z."/>
            <person name="de Eugenio L."/>
            <person name="Morin E."/>
            <person name="Martinez A.T."/>
            <person name="Baldrian P."/>
            <person name="Stursova M."/>
            <person name="Martinez M.J."/>
            <person name="Novotny C."/>
            <person name="Magnuson J.K."/>
            <person name="Spatafora J.W."/>
            <person name="Maurice S."/>
            <person name="Pangilinan J."/>
            <person name="Andreopoulos W."/>
            <person name="LaButti K."/>
            <person name="Hundley H."/>
            <person name="Na H."/>
            <person name="Kuo A."/>
            <person name="Barry K."/>
            <person name="Lipzen A."/>
            <person name="Henrissat B."/>
            <person name="Riley R."/>
            <person name="Ahrendt S."/>
            <person name="Nagy L.G."/>
            <person name="Grigoriev I.V."/>
            <person name="Martin F."/>
            <person name="Rosso M.N."/>
        </authorList>
    </citation>
    <scope>NUCLEOTIDE SEQUENCE</scope>
    <source>
        <strain evidence="1">CBS 384.51</strain>
    </source>
</reference>
<organism evidence="1 2">
    <name type="scientific">Irpex rosettiformis</name>
    <dbReference type="NCBI Taxonomy" id="378272"/>
    <lineage>
        <taxon>Eukaryota</taxon>
        <taxon>Fungi</taxon>
        <taxon>Dikarya</taxon>
        <taxon>Basidiomycota</taxon>
        <taxon>Agaricomycotina</taxon>
        <taxon>Agaricomycetes</taxon>
        <taxon>Polyporales</taxon>
        <taxon>Irpicaceae</taxon>
        <taxon>Irpex</taxon>
    </lineage>
</organism>
<gene>
    <name evidence="1" type="ORF">BDY19DRAFT_919008</name>
</gene>
<protein>
    <submittedName>
        <fullName evidence="1">Piwi domain-containing protein</fullName>
    </submittedName>
</protein>
<comment type="caution">
    <text evidence="1">The sequence shown here is derived from an EMBL/GenBank/DDBJ whole genome shotgun (WGS) entry which is preliminary data.</text>
</comment>
<keyword evidence="2" id="KW-1185">Reference proteome</keyword>